<reference evidence="3" key="2">
    <citation type="submission" date="2025-09" db="UniProtKB">
        <authorList>
            <consortium name="Ensembl"/>
        </authorList>
    </citation>
    <scope>IDENTIFICATION</scope>
</reference>
<name>A0A8C4R3T5_EPTBU</name>
<dbReference type="Proteomes" id="UP000694388">
    <property type="component" value="Unplaced"/>
</dbReference>
<evidence type="ECO:0000256" key="2">
    <source>
        <dbReference type="SAM" id="SignalP"/>
    </source>
</evidence>
<sequence length="286" mass="33118">MAAKQCLQISILIVLCATVRNMQAEQQEGQKLVEAQVNVEDASCANHGNERYFYSVDDESLASLMCETEHQDYDVVPEEVTVAKLKGILAAKYPPLVELIKQVRSQMQQLQQEVKNAQVSRTHSDEILERKRKEIYQAVDENVNQVKSWLTENQRVKLSHFEHQRKNLQQEMEYLIEEESSLKASLGELGTISFLKGYKDLLHRLESRSRFTTVEPAPSILLDLVMQQNVDLLIQLNENLMKEIKKELVKQEKIADLEIITLKSLCKWRMMEGRVISMVVMWKDEL</sequence>
<keyword evidence="4" id="KW-1185">Reference proteome</keyword>
<keyword evidence="1" id="KW-0175">Coiled coil</keyword>
<feature type="chain" id="PRO_5034623170" evidence="2">
    <location>
        <begin position="25"/>
        <end position="286"/>
    </location>
</feature>
<evidence type="ECO:0000256" key="1">
    <source>
        <dbReference type="SAM" id="Coils"/>
    </source>
</evidence>
<proteinExistence type="predicted"/>
<feature type="coiled-coil region" evidence="1">
    <location>
        <begin position="151"/>
        <end position="185"/>
    </location>
</feature>
<feature type="signal peptide" evidence="2">
    <location>
        <begin position="1"/>
        <end position="24"/>
    </location>
</feature>
<dbReference type="GeneTree" id="ENSGT00940000169243"/>
<organism evidence="3 4">
    <name type="scientific">Eptatretus burgeri</name>
    <name type="common">Inshore hagfish</name>
    <dbReference type="NCBI Taxonomy" id="7764"/>
    <lineage>
        <taxon>Eukaryota</taxon>
        <taxon>Metazoa</taxon>
        <taxon>Chordata</taxon>
        <taxon>Craniata</taxon>
        <taxon>Vertebrata</taxon>
        <taxon>Cyclostomata</taxon>
        <taxon>Myxini</taxon>
        <taxon>Myxiniformes</taxon>
        <taxon>Myxinidae</taxon>
        <taxon>Eptatretinae</taxon>
        <taxon>Eptatretus</taxon>
    </lineage>
</organism>
<evidence type="ECO:0000313" key="3">
    <source>
        <dbReference type="Ensembl" id="ENSEBUP00000024475.1"/>
    </source>
</evidence>
<keyword evidence="2" id="KW-0732">Signal</keyword>
<protein>
    <submittedName>
        <fullName evidence="3">Uncharacterized protein</fullName>
    </submittedName>
</protein>
<reference evidence="3" key="1">
    <citation type="submission" date="2025-08" db="UniProtKB">
        <authorList>
            <consortium name="Ensembl"/>
        </authorList>
    </citation>
    <scope>IDENTIFICATION</scope>
</reference>
<evidence type="ECO:0000313" key="4">
    <source>
        <dbReference type="Proteomes" id="UP000694388"/>
    </source>
</evidence>
<accession>A0A8C4R3T5</accession>
<dbReference type="AlphaFoldDB" id="A0A8C4R3T5"/>
<dbReference type="Ensembl" id="ENSEBUT00000025051.1">
    <property type="protein sequence ID" value="ENSEBUP00000024475.1"/>
    <property type="gene ID" value="ENSEBUG00000015094.1"/>
</dbReference>